<dbReference type="PANTHER" id="PTHR36766">
    <property type="entry name" value="PLANT BROAD-SPECTRUM MILDEW RESISTANCE PROTEIN RPW8"/>
    <property type="match status" value="1"/>
</dbReference>
<dbReference type="OrthoDB" id="2973320at2759"/>
<dbReference type="EMBL" id="BJWL01000014">
    <property type="protein sequence ID" value="GFZ00740.1"/>
    <property type="molecule type" value="Genomic_DNA"/>
</dbReference>
<dbReference type="InterPro" id="IPR002182">
    <property type="entry name" value="NB-ARC"/>
</dbReference>
<evidence type="ECO:0000313" key="4">
    <source>
        <dbReference type="Proteomes" id="UP000585474"/>
    </source>
</evidence>
<proteinExistence type="predicted"/>
<comment type="caution">
    <text evidence="3">The sequence shown here is derived from an EMBL/GenBank/DDBJ whole genome shotgun (WGS) entry which is preliminary data.</text>
</comment>
<evidence type="ECO:0000256" key="1">
    <source>
        <dbReference type="ARBA" id="ARBA00022821"/>
    </source>
</evidence>
<gene>
    <name evidence="3" type="ORF">Acr_14g0003750</name>
</gene>
<dbReference type="PANTHER" id="PTHR36766:SF70">
    <property type="entry name" value="DISEASE RESISTANCE PROTEIN RGA4"/>
    <property type="match status" value="1"/>
</dbReference>
<dbReference type="PRINTS" id="PR00364">
    <property type="entry name" value="DISEASERSIST"/>
</dbReference>
<evidence type="ECO:0000313" key="3">
    <source>
        <dbReference type="EMBL" id="GFZ00740.1"/>
    </source>
</evidence>
<protein>
    <recommendedName>
        <fullName evidence="2">NB-ARC domain-containing protein</fullName>
    </recommendedName>
</protein>
<name>A0A7J0FRF5_9ERIC</name>
<accession>A0A7J0FRF5</accession>
<dbReference type="SUPFAM" id="SSF52540">
    <property type="entry name" value="P-loop containing nucleoside triphosphate hydrolases"/>
    <property type="match status" value="1"/>
</dbReference>
<keyword evidence="4" id="KW-1185">Reference proteome</keyword>
<dbReference type="Proteomes" id="UP000585474">
    <property type="component" value="Unassembled WGS sequence"/>
</dbReference>
<dbReference type="InterPro" id="IPR027417">
    <property type="entry name" value="P-loop_NTPase"/>
</dbReference>
<evidence type="ECO:0000259" key="2">
    <source>
        <dbReference type="Pfam" id="PF00931"/>
    </source>
</evidence>
<feature type="domain" description="NB-ARC" evidence="2">
    <location>
        <begin position="56"/>
        <end position="164"/>
    </location>
</feature>
<dbReference type="Pfam" id="PF00931">
    <property type="entry name" value="NB-ARC"/>
    <property type="match status" value="1"/>
</dbReference>
<dbReference type="Gene3D" id="3.40.50.300">
    <property type="entry name" value="P-loop containing nucleotide triphosphate hydrolases"/>
    <property type="match status" value="1"/>
</dbReference>
<organism evidence="3 4">
    <name type="scientific">Actinidia rufa</name>
    <dbReference type="NCBI Taxonomy" id="165716"/>
    <lineage>
        <taxon>Eukaryota</taxon>
        <taxon>Viridiplantae</taxon>
        <taxon>Streptophyta</taxon>
        <taxon>Embryophyta</taxon>
        <taxon>Tracheophyta</taxon>
        <taxon>Spermatophyta</taxon>
        <taxon>Magnoliopsida</taxon>
        <taxon>eudicotyledons</taxon>
        <taxon>Gunneridae</taxon>
        <taxon>Pentapetalae</taxon>
        <taxon>asterids</taxon>
        <taxon>Ericales</taxon>
        <taxon>Actinidiaceae</taxon>
        <taxon>Actinidia</taxon>
    </lineage>
</organism>
<keyword evidence="1" id="KW-0611">Plant defense</keyword>
<dbReference type="AlphaFoldDB" id="A0A7J0FRF5"/>
<dbReference type="GO" id="GO:0006952">
    <property type="term" value="P:defense response"/>
    <property type="evidence" value="ECO:0007669"/>
    <property type="project" value="UniProtKB-KW"/>
</dbReference>
<dbReference type="GO" id="GO:0043531">
    <property type="term" value="F:ADP binding"/>
    <property type="evidence" value="ECO:0007669"/>
    <property type="project" value="InterPro"/>
</dbReference>
<sequence length="165" mass="19255">MAYLLKDARDRLDDMASDRSKFYPVEQGVDLLVIRNKEREQTYSYVFEPNVVGRDADKKEIKKMIMETRNEVNVSVIAMTGIGGIGKTTLAQLVYNDAEVERYFQLKMWVSGWVSLIAFDMDPIVRKMIESATHRKCENFELEVLQTLLRKEIEGKRYLLVFDDM</sequence>
<reference evidence="3 4" key="1">
    <citation type="submission" date="2019-07" db="EMBL/GenBank/DDBJ databases">
        <title>De Novo Assembly of kiwifruit Actinidia rufa.</title>
        <authorList>
            <person name="Sugita-Konishi S."/>
            <person name="Sato K."/>
            <person name="Mori E."/>
            <person name="Abe Y."/>
            <person name="Kisaki G."/>
            <person name="Hamano K."/>
            <person name="Suezawa K."/>
            <person name="Otani M."/>
            <person name="Fukuda T."/>
            <person name="Manabe T."/>
            <person name="Gomi K."/>
            <person name="Tabuchi M."/>
            <person name="Akimitsu K."/>
            <person name="Kataoka I."/>
        </authorList>
    </citation>
    <scope>NUCLEOTIDE SEQUENCE [LARGE SCALE GENOMIC DNA]</scope>
    <source>
        <strain evidence="4">cv. Fuchu</strain>
    </source>
</reference>